<evidence type="ECO:0000313" key="2">
    <source>
        <dbReference type="EMBL" id="NIA69196.1"/>
    </source>
</evidence>
<reference evidence="2" key="1">
    <citation type="submission" date="2020-03" db="EMBL/GenBank/DDBJ databases">
        <title>Genome of Pelagibius litoralis DSM 21314T.</title>
        <authorList>
            <person name="Wang G."/>
        </authorList>
    </citation>
    <scope>NUCLEOTIDE SEQUENCE</scope>
    <source>
        <strain evidence="2">DSM 21314</strain>
    </source>
</reference>
<dbReference type="PANTHER" id="PTHR46623">
    <property type="entry name" value="CARBOXYMETHYLENEBUTENOLIDASE-RELATED"/>
    <property type="match status" value="1"/>
</dbReference>
<keyword evidence="2" id="KW-0378">Hydrolase</keyword>
<dbReference type="Gene3D" id="3.40.50.1820">
    <property type="entry name" value="alpha/beta hydrolase"/>
    <property type="match status" value="1"/>
</dbReference>
<evidence type="ECO:0000259" key="1">
    <source>
        <dbReference type="Pfam" id="PF01738"/>
    </source>
</evidence>
<dbReference type="Proteomes" id="UP000761264">
    <property type="component" value="Unassembled WGS sequence"/>
</dbReference>
<organism evidence="2 3">
    <name type="scientific">Pelagibius litoralis</name>
    <dbReference type="NCBI Taxonomy" id="374515"/>
    <lineage>
        <taxon>Bacteria</taxon>
        <taxon>Pseudomonadati</taxon>
        <taxon>Pseudomonadota</taxon>
        <taxon>Alphaproteobacteria</taxon>
        <taxon>Rhodospirillales</taxon>
        <taxon>Rhodovibrionaceae</taxon>
        <taxon>Pelagibius</taxon>
    </lineage>
</organism>
<dbReference type="PANTHER" id="PTHR46623:SF6">
    <property type="entry name" value="ALPHA_BETA-HYDROLASES SUPERFAMILY PROTEIN"/>
    <property type="match status" value="1"/>
</dbReference>
<dbReference type="GO" id="GO:0016787">
    <property type="term" value="F:hydrolase activity"/>
    <property type="evidence" value="ECO:0007669"/>
    <property type="project" value="UniProtKB-KW"/>
</dbReference>
<dbReference type="SUPFAM" id="SSF53474">
    <property type="entry name" value="alpha/beta-Hydrolases"/>
    <property type="match status" value="1"/>
</dbReference>
<evidence type="ECO:0000313" key="3">
    <source>
        <dbReference type="Proteomes" id="UP000761264"/>
    </source>
</evidence>
<proteinExistence type="predicted"/>
<protein>
    <submittedName>
        <fullName evidence="2">Dienelactone hydrolase family protein</fullName>
    </submittedName>
</protein>
<name>A0A967KES4_9PROT</name>
<dbReference type="InterPro" id="IPR002925">
    <property type="entry name" value="Dienelactn_hydro"/>
</dbReference>
<accession>A0A967KES4</accession>
<feature type="domain" description="Dienelactone hydrolase" evidence="1">
    <location>
        <begin position="71"/>
        <end position="280"/>
    </location>
</feature>
<dbReference type="Pfam" id="PF01738">
    <property type="entry name" value="DLH"/>
    <property type="match status" value="1"/>
</dbReference>
<dbReference type="InterPro" id="IPR051049">
    <property type="entry name" value="Dienelactone_hydrolase-like"/>
</dbReference>
<dbReference type="InterPro" id="IPR029058">
    <property type="entry name" value="AB_hydrolase_fold"/>
</dbReference>
<dbReference type="AlphaFoldDB" id="A0A967KES4"/>
<gene>
    <name evidence="2" type="ORF">HBA54_11405</name>
</gene>
<keyword evidence="3" id="KW-1185">Reference proteome</keyword>
<dbReference type="EMBL" id="JAAQPH010000007">
    <property type="protein sequence ID" value="NIA69196.1"/>
    <property type="molecule type" value="Genomic_DNA"/>
</dbReference>
<sequence>MIDLYDEYTHLTLDRRRFFDHLTKVAGGTAAAYTLLPLLESNYAQAAILPEDDGRVVAETITFAGADGDLSGYLARPAAAPGKLPAVLVIHENRGLNPHIQDVTRRIALEGFVALGVDFLSPAGGTPDDQDKAREMIRALDPAATVNNGVAAVSFLAGHEASTGKVGSIGFCWGGAMSNQMAVNAPDIAASVAYYGRQPSAEQATTIKVPLLLHYAGNDERINAGIPDFKAALDSIKADYQIYIYGGVNHAFNNDTNAARYNKAAAEQAWQRTIFFLKTHLS</sequence>
<comment type="caution">
    <text evidence="2">The sequence shown here is derived from an EMBL/GenBank/DDBJ whole genome shotgun (WGS) entry which is preliminary data.</text>
</comment>